<accession>A0A8T8SFG8</accession>
<name>A0A8T8SFG8_9BASI</name>
<comment type="caution">
    <text evidence="1">The sequence shown here is derived from an EMBL/GenBank/DDBJ whole genome shotgun (WGS) entry which is preliminary data.</text>
</comment>
<sequence length="152" mass="14543">MNGLSARCHRHPARQLPGITNIIPAGVPSVTLPGGILPTTGLSGVTDILPTTGIPGLTSLLPTATLPGVTDVNPTGILARVTGSVTLSGGLTGISATASLPIGSVTATVPALSTLLPAVPGALDTGLMGAGITGTSGLGVSESLPIATVSVA</sequence>
<dbReference type="EMBL" id="LWDF02001485">
    <property type="protein sequence ID" value="KAE8238577.1"/>
    <property type="molecule type" value="Genomic_DNA"/>
</dbReference>
<dbReference type="Proteomes" id="UP000077521">
    <property type="component" value="Unassembled WGS sequence"/>
</dbReference>
<organism evidence="1 2">
    <name type="scientific">Tilletia indica</name>
    <dbReference type="NCBI Taxonomy" id="43049"/>
    <lineage>
        <taxon>Eukaryota</taxon>
        <taxon>Fungi</taxon>
        <taxon>Dikarya</taxon>
        <taxon>Basidiomycota</taxon>
        <taxon>Ustilaginomycotina</taxon>
        <taxon>Exobasidiomycetes</taxon>
        <taxon>Tilletiales</taxon>
        <taxon>Tilletiaceae</taxon>
        <taxon>Tilletia</taxon>
    </lineage>
</organism>
<evidence type="ECO:0000313" key="1">
    <source>
        <dbReference type="EMBL" id="KAE8238577.1"/>
    </source>
</evidence>
<proteinExistence type="predicted"/>
<keyword evidence="2" id="KW-1185">Reference proteome</keyword>
<protein>
    <submittedName>
        <fullName evidence="1">Uncharacterized protein</fullName>
    </submittedName>
</protein>
<reference evidence="1" key="2">
    <citation type="journal article" date="2019" name="IMA Fungus">
        <title>Genome sequencing and comparison of five Tilletia species to identify candidate genes for the detection of regulated species infecting wheat.</title>
        <authorList>
            <person name="Nguyen H.D.T."/>
            <person name="Sultana T."/>
            <person name="Kesanakurti P."/>
            <person name="Hambleton S."/>
        </authorList>
    </citation>
    <scope>NUCLEOTIDE SEQUENCE</scope>
    <source>
        <strain evidence="1">DAOMC 236416</strain>
    </source>
</reference>
<evidence type="ECO:0000313" key="2">
    <source>
        <dbReference type="Proteomes" id="UP000077521"/>
    </source>
</evidence>
<dbReference type="AlphaFoldDB" id="A0A8T8SFG8"/>
<gene>
    <name evidence="1" type="ORF">A4X13_0g8456</name>
</gene>
<reference evidence="1" key="1">
    <citation type="submission" date="2016-04" db="EMBL/GenBank/DDBJ databases">
        <authorList>
            <person name="Nguyen H.D."/>
            <person name="Samba Siva P."/>
            <person name="Cullis J."/>
            <person name="Levesque C.A."/>
            <person name="Hambleton S."/>
        </authorList>
    </citation>
    <scope>NUCLEOTIDE SEQUENCE</scope>
    <source>
        <strain evidence="1">DAOMC 236416</strain>
    </source>
</reference>